<keyword evidence="3" id="KW-1185">Reference proteome</keyword>
<evidence type="ECO:0000313" key="2">
    <source>
        <dbReference type="EMBL" id="KJD47112.1"/>
    </source>
</evidence>
<keyword evidence="1" id="KW-1133">Transmembrane helix</keyword>
<dbReference type="Proteomes" id="UP000032534">
    <property type="component" value="Unassembled WGS sequence"/>
</dbReference>
<dbReference type="RefSeq" id="WP_044644700.1">
    <property type="nucleotide sequence ID" value="NZ_JTHP01000003.1"/>
</dbReference>
<protein>
    <recommendedName>
        <fullName evidence="4">Pilus assembly protein</fullName>
    </recommendedName>
</protein>
<evidence type="ECO:0008006" key="4">
    <source>
        <dbReference type="Google" id="ProtNLM"/>
    </source>
</evidence>
<gene>
    <name evidence="2" type="ORF">QD47_02865</name>
</gene>
<reference evidence="2 3" key="1">
    <citation type="submission" date="2014-11" db="EMBL/GenBank/DDBJ databases">
        <title>Draft Genome Sequences of Paenibacillus polymyxa NRRL B-30509 and Paenibacillus terrae NRRL B-30644, Strains from a Poultry Environment that Produce Tridecaptin A and Paenicidins.</title>
        <authorList>
            <person name="van Belkum M.J."/>
            <person name="Lohans C.T."/>
            <person name="Vederas J.C."/>
        </authorList>
    </citation>
    <scope>NUCLEOTIDE SEQUENCE [LARGE SCALE GENOMIC DNA]</scope>
    <source>
        <strain evidence="2 3">NRRL B-30644</strain>
    </source>
</reference>
<dbReference type="OrthoDB" id="4376109at2"/>
<dbReference type="AlphaFoldDB" id="A0A0D7XAB5"/>
<dbReference type="PATRIC" id="fig|159743.3.peg.614"/>
<dbReference type="EMBL" id="JTHP01000003">
    <property type="protein sequence ID" value="KJD47112.1"/>
    <property type="molecule type" value="Genomic_DNA"/>
</dbReference>
<name>A0A0D7XAB5_9BACL</name>
<keyword evidence="1" id="KW-0472">Membrane</keyword>
<organism evidence="2 3">
    <name type="scientific">Paenibacillus terrae</name>
    <dbReference type="NCBI Taxonomy" id="159743"/>
    <lineage>
        <taxon>Bacteria</taxon>
        <taxon>Bacillati</taxon>
        <taxon>Bacillota</taxon>
        <taxon>Bacilli</taxon>
        <taxon>Bacillales</taxon>
        <taxon>Paenibacillaceae</taxon>
        <taxon>Paenibacillus</taxon>
    </lineage>
</organism>
<keyword evidence="1" id="KW-0812">Transmembrane</keyword>
<evidence type="ECO:0000313" key="3">
    <source>
        <dbReference type="Proteomes" id="UP000032534"/>
    </source>
</evidence>
<evidence type="ECO:0000256" key="1">
    <source>
        <dbReference type="SAM" id="Phobius"/>
    </source>
</evidence>
<comment type="caution">
    <text evidence="2">The sequence shown here is derived from an EMBL/GenBank/DDBJ whole genome shotgun (WGS) entry which is preliminary data.</text>
</comment>
<feature type="transmembrane region" description="Helical" evidence="1">
    <location>
        <begin position="28"/>
        <end position="50"/>
    </location>
</feature>
<sequence>MLRKQRIFLINRYLQRIGGRSRREQGSIVLEASLVLPLFLFFIIFLIYMVQMTLVSTALQTTASEAVKQVSAKIYPVTLAVDAASAKIDAVRQPLDELPKLSVSEYASQFATQLPPPIGDWVESAVQGGKKPMEELRGRLTEAALDPVLKPLLKPFIEDSILEYDRIHVTSVYVPSLAGTKDPYFRVELSYELPMKVPFLYRSIVLQTAAEERLWIGDTGEGTGTGDATAANNAQSSIQLLVKPEPAVKGVYNLIKAKVEPGTSANLSVLYKSGQSTAQHLGWTSADADGIIEWNWFVGTKTTPGQWSFVIETDDGQRIEVPFSVEKTTDGERNTHGSR</sequence>
<accession>A0A0D7XAB5</accession>
<proteinExistence type="predicted"/>